<comment type="caution">
    <text evidence="2">The sequence shown here is derived from an EMBL/GenBank/DDBJ whole genome shotgun (WGS) entry which is preliminary data.</text>
</comment>
<dbReference type="PANTHER" id="PTHR12829">
    <property type="entry name" value="N6-ADENOSINE-METHYLTRANSFERASE"/>
    <property type="match status" value="1"/>
</dbReference>
<accession>A0ABR1A497</accession>
<reference evidence="2 3" key="1">
    <citation type="submission" date="2021-05" db="EMBL/GenBank/DDBJ databases">
        <authorList>
            <person name="Zahm M."/>
            <person name="Klopp C."/>
            <person name="Cabau C."/>
            <person name="Kuhl H."/>
            <person name="Suciu R."/>
            <person name="Ciorpac M."/>
            <person name="Holostenco D."/>
            <person name="Gessner J."/>
            <person name="Wuertz S."/>
            <person name="Hohne C."/>
            <person name="Stock M."/>
            <person name="Gislard M."/>
            <person name="Lluch J."/>
            <person name="Milhes M."/>
            <person name="Lampietro C."/>
            <person name="Lopez Roques C."/>
            <person name="Donnadieu C."/>
            <person name="Du K."/>
            <person name="Schartl M."/>
            <person name="Guiguen Y."/>
        </authorList>
    </citation>
    <scope>NUCLEOTIDE SEQUENCE [LARGE SCALE GENOMIC DNA]</scope>
    <source>
        <strain evidence="2">Hh-F2</strain>
        <tissue evidence="2">Blood</tissue>
    </source>
</reference>
<dbReference type="EMBL" id="JAHFZB010000003">
    <property type="protein sequence ID" value="KAK6491908.1"/>
    <property type="molecule type" value="Genomic_DNA"/>
</dbReference>
<evidence type="ECO:0000313" key="3">
    <source>
        <dbReference type="Proteomes" id="UP001369086"/>
    </source>
</evidence>
<organism evidence="2 3">
    <name type="scientific">Huso huso</name>
    <name type="common">Beluga</name>
    <name type="synonym">Acipenser huso</name>
    <dbReference type="NCBI Taxonomy" id="61971"/>
    <lineage>
        <taxon>Eukaryota</taxon>
        <taxon>Metazoa</taxon>
        <taxon>Chordata</taxon>
        <taxon>Craniata</taxon>
        <taxon>Vertebrata</taxon>
        <taxon>Euteleostomi</taxon>
        <taxon>Actinopterygii</taxon>
        <taxon>Chondrostei</taxon>
        <taxon>Acipenseriformes</taxon>
        <taxon>Acipenseridae</taxon>
        <taxon>Huso</taxon>
    </lineage>
</organism>
<dbReference type="Pfam" id="PF05063">
    <property type="entry name" value="MT-A70"/>
    <property type="match status" value="1"/>
</dbReference>
<dbReference type="GO" id="GO:0008168">
    <property type="term" value="F:methyltransferase activity"/>
    <property type="evidence" value="ECO:0007669"/>
    <property type="project" value="UniProtKB-KW"/>
</dbReference>
<dbReference type="PANTHER" id="PTHR12829:SF4">
    <property type="entry name" value="N(6)-ADENINE-SPECIFIC METHYLTRANSFERASE METTL4"/>
    <property type="match status" value="1"/>
</dbReference>
<dbReference type="PROSITE" id="PS51143">
    <property type="entry name" value="MT_A70"/>
    <property type="match status" value="1"/>
</dbReference>
<dbReference type="InterPro" id="IPR007757">
    <property type="entry name" value="MT-A70-like"/>
</dbReference>
<keyword evidence="2" id="KW-0489">Methyltransferase</keyword>
<evidence type="ECO:0000313" key="2">
    <source>
        <dbReference type="EMBL" id="KAK6491908.1"/>
    </source>
</evidence>
<dbReference type="GO" id="GO:0032259">
    <property type="term" value="P:methylation"/>
    <property type="evidence" value="ECO:0007669"/>
    <property type="project" value="UniProtKB-KW"/>
</dbReference>
<keyword evidence="2" id="KW-0808">Transferase</keyword>
<gene>
    <name evidence="2" type="ORF">HHUSO_G4117</name>
</gene>
<dbReference type="Proteomes" id="UP001369086">
    <property type="component" value="Unassembled WGS sequence"/>
</dbReference>
<comment type="similarity">
    <text evidence="1">Belongs to the MT-A70-like family.</text>
</comment>
<protein>
    <submittedName>
        <fullName evidence="2">N(6)-adenine-specific methyltransferase METTL4 isoform X2</fullName>
    </submittedName>
</protein>
<keyword evidence="3" id="KW-1185">Reference proteome</keyword>
<proteinExistence type="inferred from homology"/>
<evidence type="ECO:0000256" key="1">
    <source>
        <dbReference type="PROSITE-ProRule" id="PRU00489"/>
    </source>
</evidence>
<name>A0ABR1A497_HUSHU</name>
<sequence length="452" mass="51906">MSVICKDTRGWLLDQLSHLNKAFQRCVSVKSPGQRQQMKCVFKREYFNIFKPHIISKLCSNTNVTARSYSNAAQEGEGNNDGNFETIREEPFSLKKKRKRKLKELNKGEVDAYEYHAKKHNCVHPRYFQAALNSNFTFTVSKIVLEGTKLLVEKGFAHGILDSSETGRESERLASGVDDNRLADLCEMAKQLPLVGDNEDKTVQIISEDDMTSTEDLDLFSYVTENISDWARLVTLMGQDYLIPPRSSFLLADISCIQPLVKYPPWENKSVKRSNRYNSLPSCQIKQIPIPSLAAPDCLVVTWVTNRQKHLQFVKEELYPYWSIEVLAEWQWVKITKSGEFVFPLESPHKKPYEILVLGRYKKIKDKSPSTPEVKTNTFPDCKLIISVPSTLHSQKPSLADVLKEFVDPEAKCLELFARNLQPGWTSWGNEVLKFQHLSYFNIEETWQDPLA</sequence>